<keyword evidence="6" id="KW-0500">Molybdenum</keyword>
<gene>
    <name evidence="8" type="primary">glp</name>
    <name evidence="8" type="ORF">AB2B41_16780</name>
</gene>
<dbReference type="InterPro" id="IPR001453">
    <property type="entry name" value="MoaB/Mog_dom"/>
</dbReference>
<proteinExistence type="inferred from homology"/>
<reference evidence="8 9" key="1">
    <citation type="submission" date="2024-07" db="EMBL/GenBank/DDBJ databases">
        <title>Marimonas sp.nov., isolated from tidal-flat sediment.</title>
        <authorList>
            <person name="Jayan J.N."/>
            <person name="Lee S.S."/>
        </authorList>
    </citation>
    <scope>NUCLEOTIDE SEQUENCE [LARGE SCALE GENOMIC DNA]</scope>
    <source>
        <strain evidence="8 9">MJW-29</strain>
    </source>
</reference>
<organism evidence="8 9">
    <name type="scientific">Sulfitobacter sediminis</name>
    <dbReference type="NCBI Taxonomy" id="3234186"/>
    <lineage>
        <taxon>Bacteria</taxon>
        <taxon>Pseudomonadati</taxon>
        <taxon>Pseudomonadota</taxon>
        <taxon>Alphaproteobacteria</taxon>
        <taxon>Rhodobacterales</taxon>
        <taxon>Roseobacteraceae</taxon>
        <taxon>Sulfitobacter</taxon>
    </lineage>
</organism>
<dbReference type="InterPro" id="IPR038987">
    <property type="entry name" value="MoeA-like"/>
</dbReference>
<dbReference type="SUPFAM" id="SSF63882">
    <property type="entry name" value="MoeA N-terminal region -like"/>
    <property type="match status" value="1"/>
</dbReference>
<dbReference type="InterPro" id="IPR005110">
    <property type="entry name" value="MoeA_linker/N"/>
</dbReference>
<dbReference type="PROSITE" id="PS01079">
    <property type="entry name" value="MOCF_BIOSYNTHESIS_2"/>
    <property type="match status" value="1"/>
</dbReference>
<dbReference type="EC" id="2.10.1.1" evidence="6"/>
<protein>
    <recommendedName>
        <fullName evidence="6">Molybdopterin molybdenumtransferase</fullName>
        <ecNumber evidence="6">2.10.1.1</ecNumber>
    </recommendedName>
</protein>
<sequence length="422" mass="44307">MIQRFVEAGCGCDEVAAHLISIDEALSRIAREASPATGHETVAVGSASGRVLAQSVRAEGHVPPFDNAAMDGYAIRTGDLLGAGPWTLPIKGRIAAGQATCPVFEKGAAIQIFTGAPMPYGADAVVMQEHVHRDGDTIRVDHAAFAGAHVRRAGEDMTKGQMIVPEGRRLGARDIAACAAAGASRVRVSRPVRIALLVTGDEVARAGTALSRAGIRDVNTPMLFSAISETGGAECSTHRGADSRDALRAQITELAATADLVITTGGISVGEEDHVKAALADLGARIVFSGVAVKPGKPVSFGQLESALWLGLPGNPLSAYLTWTIFGPAILAALSNQDDWQPRRRFVVTDRPLRRRPGRCELRLAKVAGVDSVGRDIVQVEDATHSGRVAGLPEAEGFILLPSDTDSLPEGALVEFQPFCQR</sequence>
<dbReference type="PANTHER" id="PTHR10192">
    <property type="entry name" value="MOLYBDOPTERIN BIOSYNTHESIS PROTEIN"/>
    <property type="match status" value="1"/>
</dbReference>
<dbReference type="EMBL" id="JBFNXX010000014">
    <property type="protein sequence ID" value="MEW9921267.1"/>
    <property type="molecule type" value="Genomic_DNA"/>
</dbReference>
<dbReference type="Proteomes" id="UP001556098">
    <property type="component" value="Unassembled WGS sequence"/>
</dbReference>
<dbReference type="InterPro" id="IPR036135">
    <property type="entry name" value="MoeA_linker/N_sf"/>
</dbReference>
<dbReference type="PANTHER" id="PTHR10192:SF5">
    <property type="entry name" value="GEPHYRIN"/>
    <property type="match status" value="1"/>
</dbReference>
<dbReference type="InterPro" id="IPR008284">
    <property type="entry name" value="MoCF_biosynth_CS"/>
</dbReference>
<dbReference type="InterPro" id="IPR036688">
    <property type="entry name" value="MoeA_C_domain_IV_sf"/>
</dbReference>
<evidence type="ECO:0000256" key="2">
    <source>
        <dbReference type="ARBA" id="ARBA00005046"/>
    </source>
</evidence>
<evidence type="ECO:0000256" key="1">
    <source>
        <dbReference type="ARBA" id="ARBA00002901"/>
    </source>
</evidence>
<dbReference type="RefSeq" id="WP_367878969.1">
    <property type="nucleotide sequence ID" value="NZ_JBFNXX010000014.1"/>
</dbReference>
<evidence type="ECO:0000313" key="9">
    <source>
        <dbReference type="Proteomes" id="UP001556098"/>
    </source>
</evidence>
<dbReference type="Pfam" id="PF03454">
    <property type="entry name" value="MoeA_C"/>
    <property type="match status" value="1"/>
</dbReference>
<keyword evidence="4 6" id="KW-0501">Molybdenum cofactor biosynthesis</keyword>
<dbReference type="Pfam" id="PF03453">
    <property type="entry name" value="MoeA_N"/>
    <property type="match status" value="1"/>
</dbReference>
<comment type="function">
    <text evidence="1 6">Catalyzes the insertion of molybdate into adenylated molybdopterin with the concomitant release of AMP.</text>
</comment>
<keyword evidence="6" id="KW-0460">Magnesium</keyword>
<dbReference type="Gene3D" id="2.170.190.11">
    <property type="entry name" value="Molybdopterin biosynthesis moea protein, domain 3"/>
    <property type="match status" value="1"/>
</dbReference>
<accession>A0ABV3RQL3</accession>
<evidence type="ECO:0000256" key="4">
    <source>
        <dbReference type="ARBA" id="ARBA00023150"/>
    </source>
</evidence>
<evidence type="ECO:0000256" key="3">
    <source>
        <dbReference type="ARBA" id="ARBA00010763"/>
    </source>
</evidence>
<feature type="domain" description="MoaB/Mog" evidence="7">
    <location>
        <begin position="195"/>
        <end position="333"/>
    </location>
</feature>
<keyword evidence="9" id="KW-1185">Reference proteome</keyword>
<comment type="similarity">
    <text evidence="3 6">Belongs to the MoeA family.</text>
</comment>
<dbReference type="SUPFAM" id="SSF63867">
    <property type="entry name" value="MoeA C-terminal domain-like"/>
    <property type="match status" value="1"/>
</dbReference>
<evidence type="ECO:0000259" key="7">
    <source>
        <dbReference type="SMART" id="SM00852"/>
    </source>
</evidence>
<dbReference type="Gene3D" id="3.40.980.10">
    <property type="entry name" value="MoaB/Mog-like domain"/>
    <property type="match status" value="1"/>
</dbReference>
<dbReference type="SUPFAM" id="SSF53218">
    <property type="entry name" value="Molybdenum cofactor biosynthesis proteins"/>
    <property type="match status" value="1"/>
</dbReference>
<comment type="pathway">
    <text evidence="2 6">Cofactor biosynthesis; molybdopterin biosynthesis.</text>
</comment>
<comment type="caution">
    <text evidence="8">The sequence shown here is derived from an EMBL/GenBank/DDBJ whole genome shotgun (WGS) entry which is preliminary data.</text>
</comment>
<keyword evidence="6" id="KW-0479">Metal-binding</keyword>
<dbReference type="Gene3D" id="2.40.340.10">
    <property type="entry name" value="MoeA, C-terminal, domain IV"/>
    <property type="match status" value="1"/>
</dbReference>
<name>A0ABV3RQL3_9RHOB</name>
<evidence type="ECO:0000256" key="6">
    <source>
        <dbReference type="RuleBase" id="RU365090"/>
    </source>
</evidence>
<dbReference type="Gene3D" id="3.90.105.10">
    <property type="entry name" value="Molybdopterin biosynthesis moea protein, domain 2"/>
    <property type="match status" value="1"/>
</dbReference>
<dbReference type="Pfam" id="PF00994">
    <property type="entry name" value="MoCF_biosynth"/>
    <property type="match status" value="1"/>
</dbReference>
<dbReference type="NCBIfam" id="NF045515">
    <property type="entry name" value="Glp_gephyrin"/>
    <property type="match status" value="1"/>
</dbReference>
<dbReference type="SMART" id="SM00852">
    <property type="entry name" value="MoCF_biosynth"/>
    <property type="match status" value="1"/>
</dbReference>
<dbReference type="CDD" id="cd00887">
    <property type="entry name" value="MoeA"/>
    <property type="match status" value="1"/>
</dbReference>
<comment type="catalytic activity">
    <reaction evidence="5">
        <text>adenylyl-molybdopterin + molybdate = Mo-molybdopterin + AMP + H(+)</text>
        <dbReference type="Rhea" id="RHEA:35047"/>
        <dbReference type="ChEBI" id="CHEBI:15378"/>
        <dbReference type="ChEBI" id="CHEBI:36264"/>
        <dbReference type="ChEBI" id="CHEBI:62727"/>
        <dbReference type="ChEBI" id="CHEBI:71302"/>
        <dbReference type="ChEBI" id="CHEBI:456215"/>
        <dbReference type="EC" id="2.10.1.1"/>
    </reaction>
</comment>
<dbReference type="InterPro" id="IPR005111">
    <property type="entry name" value="MoeA_C_domain_IV"/>
</dbReference>
<evidence type="ECO:0000313" key="8">
    <source>
        <dbReference type="EMBL" id="MEW9921267.1"/>
    </source>
</evidence>
<comment type="cofactor">
    <cofactor evidence="6">
        <name>Mg(2+)</name>
        <dbReference type="ChEBI" id="CHEBI:18420"/>
    </cofactor>
</comment>
<evidence type="ECO:0000256" key="5">
    <source>
        <dbReference type="ARBA" id="ARBA00047317"/>
    </source>
</evidence>
<dbReference type="InterPro" id="IPR036425">
    <property type="entry name" value="MoaB/Mog-like_dom_sf"/>
</dbReference>
<keyword evidence="6" id="KW-0808">Transferase</keyword>